<keyword evidence="2" id="KW-1185">Reference proteome</keyword>
<evidence type="ECO:0000313" key="2">
    <source>
        <dbReference type="Proteomes" id="UP000235371"/>
    </source>
</evidence>
<sequence length="133" mass="14882">MRSRWTRVMEHGPWTICMAEWPLETSERECSQCWGDGIASGACMMVSGIAWAVRTFHKGMGRVAVAISATVSDWDHGISGHRDRNPADKVERVFEGAWRRPGEMNASGIASLLAFAISSSFFAQPPLDWRRVR</sequence>
<protein>
    <submittedName>
        <fullName evidence="1">Uncharacterized protein</fullName>
    </submittedName>
</protein>
<dbReference type="RefSeq" id="XP_024742157.1">
    <property type="nucleotide sequence ID" value="XM_024870771.1"/>
</dbReference>
<dbReference type="AlphaFoldDB" id="A0A2J6TQF6"/>
<dbReference type="EMBL" id="KZ613746">
    <property type="protein sequence ID" value="PMD65253.1"/>
    <property type="molecule type" value="Genomic_DNA"/>
</dbReference>
<evidence type="ECO:0000313" key="1">
    <source>
        <dbReference type="EMBL" id="PMD65253.1"/>
    </source>
</evidence>
<name>A0A2J6TQF6_9HELO</name>
<dbReference type="InParanoid" id="A0A2J6TQF6"/>
<dbReference type="GeneID" id="36578853"/>
<dbReference type="Proteomes" id="UP000235371">
    <property type="component" value="Unassembled WGS sequence"/>
</dbReference>
<organism evidence="1 2">
    <name type="scientific">Hyaloscypha bicolor E</name>
    <dbReference type="NCBI Taxonomy" id="1095630"/>
    <lineage>
        <taxon>Eukaryota</taxon>
        <taxon>Fungi</taxon>
        <taxon>Dikarya</taxon>
        <taxon>Ascomycota</taxon>
        <taxon>Pezizomycotina</taxon>
        <taxon>Leotiomycetes</taxon>
        <taxon>Helotiales</taxon>
        <taxon>Hyaloscyphaceae</taxon>
        <taxon>Hyaloscypha</taxon>
        <taxon>Hyaloscypha bicolor</taxon>
    </lineage>
</organism>
<reference evidence="1 2" key="1">
    <citation type="submission" date="2016-04" db="EMBL/GenBank/DDBJ databases">
        <title>A degradative enzymes factory behind the ericoid mycorrhizal symbiosis.</title>
        <authorList>
            <consortium name="DOE Joint Genome Institute"/>
            <person name="Martino E."/>
            <person name="Morin E."/>
            <person name="Grelet G."/>
            <person name="Kuo A."/>
            <person name="Kohler A."/>
            <person name="Daghino S."/>
            <person name="Barry K."/>
            <person name="Choi C."/>
            <person name="Cichocki N."/>
            <person name="Clum A."/>
            <person name="Copeland A."/>
            <person name="Hainaut M."/>
            <person name="Haridas S."/>
            <person name="Labutti K."/>
            <person name="Lindquist E."/>
            <person name="Lipzen A."/>
            <person name="Khouja H.-R."/>
            <person name="Murat C."/>
            <person name="Ohm R."/>
            <person name="Olson A."/>
            <person name="Spatafora J."/>
            <person name="Veneault-Fourrey C."/>
            <person name="Henrissat B."/>
            <person name="Grigoriev I."/>
            <person name="Martin F."/>
            <person name="Perotto S."/>
        </authorList>
    </citation>
    <scope>NUCLEOTIDE SEQUENCE [LARGE SCALE GENOMIC DNA]</scope>
    <source>
        <strain evidence="1 2">E</strain>
    </source>
</reference>
<gene>
    <name evidence="1" type="ORF">K444DRAFT_175333</name>
</gene>
<proteinExistence type="predicted"/>
<accession>A0A2J6TQF6</accession>